<dbReference type="InterPro" id="IPR020534">
    <property type="entry name" value="Uncharacterised_YqxA"/>
</dbReference>
<keyword evidence="4" id="KW-1185">Reference proteome</keyword>
<dbReference type="Proteomes" id="UP000319578">
    <property type="component" value="Unassembled WGS sequence"/>
</dbReference>
<protein>
    <recommendedName>
        <fullName evidence="5">DUF3679 domain-containing protein</fullName>
    </recommendedName>
</protein>
<dbReference type="RefSeq" id="WP_049738052.1">
    <property type="nucleotide sequence ID" value="NZ_BJON01000029.1"/>
</dbReference>
<dbReference type="PATRIC" id="fig|54915.3.peg.7263"/>
<evidence type="ECO:0000313" key="4">
    <source>
        <dbReference type="Proteomes" id="UP000319578"/>
    </source>
</evidence>
<reference evidence="1 4" key="3">
    <citation type="submission" date="2019-06" db="EMBL/GenBank/DDBJ databases">
        <title>Whole genome shotgun sequence of Brevibacillus reuszeri NBRC 15719.</title>
        <authorList>
            <person name="Hosoyama A."/>
            <person name="Uohara A."/>
            <person name="Ohji S."/>
            <person name="Ichikawa N."/>
        </authorList>
    </citation>
    <scope>NUCLEOTIDE SEQUENCE [LARGE SCALE GENOMIC DNA]</scope>
    <source>
        <strain evidence="1 4">NBRC 15719</strain>
    </source>
</reference>
<dbReference type="EMBL" id="LGIQ01000005">
    <property type="protein sequence ID" value="KNB74037.1"/>
    <property type="molecule type" value="Genomic_DNA"/>
</dbReference>
<dbReference type="Proteomes" id="UP000036834">
    <property type="component" value="Unassembled WGS sequence"/>
</dbReference>
<dbReference type="AlphaFoldDB" id="A0A0K9YZI3"/>
<organism evidence="2 3">
    <name type="scientific">Brevibacillus reuszeri</name>
    <dbReference type="NCBI Taxonomy" id="54915"/>
    <lineage>
        <taxon>Bacteria</taxon>
        <taxon>Bacillati</taxon>
        <taxon>Bacillota</taxon>
        <taxon>Bacilli</taxon>
        <taxon>Bacillales</taxon>
        <taxon>Paenibacillaceae</taxon>
        <taxon>Brevibacillus</taxon>
    </lineage>
</organism>
<dbReference type="OrthoDB" id="2475076at2"/>
<comment type="caution">
    <text evidence="2">The sequence shown here is derived from an EMBL/GenBank/DDBJ whole genome shotgun (WGS) entry which is preliminary data.</text>
</comment>
<dbReference type="EMBL" id="BJON01000029">
    <property type="protein sequence ID" value="GED72418.1"/>
    <property type="molecule type" value="Genomic_DNA"/>
</dbReference>
<evidence type="ECO:0000313" key="3">
    <source>
        <dbReference type="Proteomes" id="UP000036834"/>
    </source>
</evidence>
<reference evidence="3" key="1">
    <citation type="submission" date="2015-07" db="EMBL/GenBank/DDBJ databases">
        <title>Genome sequencing project for genomic taxonomy and phylogenomics of Bacillus-like bacteria.</title>
        <authorList>
            <person name="Liu B."/>
            <person name="Wang J."/>
            <person name="Zhu Y."/>
            <person name="Liu G."/>
            <person name="Chen Q."/>
            <person name="Chen Z."/>
            <person name="Lan J."/>
            <person name="Che J."/>
            <person name="Ge C."/>
            <person name="Shi H."/>
            <person name="Pan Z."/>
            <person name="Liu X."/>
        </authorList>
    </citation>
    <scope>NUCLEOTIDE SEQUENCE [LARGE SCALE GENOMIC DNA]</scope>
    <source>
        <strain evidence="3">DSM 9887</strain>
    </source>
</reference>
<gene>
    <name evidence="2" type="ORF">ADS79_09005</name>
    <name evidence="1" type="ORF">BRE01_61200</name>
</gene>
<sequence>MSVTVRLTGLLVVLLIGVVLGLQTAERGISKVSGIPEEKAQAFYIKKVEQGQMEIAVMGKQVQTADPNKMVNYVSRMGLTLGGTVKSGAKTFVDWIGGFFEP</sequence>
<name>A0A0K9YZI3_9BACL</name>
<proteinExistence type="predicted"/>
<evidence type="ECO:0008006" key="5">
    <source>
        <dbReference type="Google" id="ProtNLM"/>
    </source>
</evidence>
<reference evidence="2" key="2">
    <citation type="submission" date="2015-07" db="EMBL/GenBank/DDBJ databases">
        <title>MeaNS - Measles Nucleotide Surveillance Program.</title>
        <authorList>
            <person name="Tran T."/>
            <person name="Druce J."/>
        </authorList>
    </citation>
    <scope>NUCLEOTIDE SEQUENCE</scope>
    <source>
        <strain evidence="2">DSM 9887</strain>
    </source>
</reference>
<dbReference type="STRING" id="54915.ADS79_09005"/>
<evidence type="ECO:0000313" key="2">
    <source>
        <dbReference type="EMBL" id="KNB74037.1"/>
    </source>
</evidence>
<dbReference type="Pfam" id="PF12438">
    <property type="entry name" value="DUF3679"/>
    <property type="match status" value="1"/>
</dbReference>
<evidence type="ECO:0000313" key="1">
    <source>
        <dbReference type="EMBL" id="GED72418.1"/>
    </source>
</evidence>
<accession>A0A0K9YZI3</accession>